<dbReference type="EMBL" id="SDGY01000005">
    <property type="protein sequence ID" value="TYC46317.1"/>
    <property type="molecule type" value="Genomic_DNA"/>
</dbReference>
<dbReference type="GO" id="GO:0052856">
    <property type="term" value="F:NAD(P)HX epimerase activity"/>
    <property type="evidence" value="ECO:0007669"/>
    <property type="project" value="UniProtKB-UniRule"/>
</dbReference>
<dbReference type="GO" id="GO:0003729">
    <property type="term" value="F:mRNA binding"/>
    <property type="evidence" value="ECO:0007669"/>
    <property type="project" value="TreeGrafter"/>
</dbReference>
<evidence type="ECO:0000256" key="4">
    <source>
        <dbReference type="ARBA" id="ARBA00022958"/>
    </source>
</evidence>
<reference evidence="9 10" key="1">
    <citation type="submission" date="2019-01" db="EMBL/GenBank/DDBJ databases">
        <title>Leuconostoc litchii sp. nov., a novel lactic acid bacterium isolated from lychee.</title>
        <authorList>
            <person name="Wang L.-T."/>
        </authorList>
    </citation>
    <scope>NUCLEOTIDE SEQUENCE [LARGE SCALE GENOMIC DNA]</scope>
    <source>
        <strain evidence="9 10">MB7</strain>
    </source>
</reference>
<keyword evidence="6 7" id="KW-0413">Isomerase</keyword>
<evidence type="ECO:0000256" key="6">
    <source>
        <dbReference type="ARBA" id="ARBA00023235"/>
    </source>
</evidence>
<dbReference type="Gene3D" id="3.40.50.10260">
    <property type="entry name" value="YjeF N-terminal domain"/>
    <property type="match status" value="1"/>
</dbReference>
<sequence length="221" mass="23560">MTQLVTAAEMQQIDKYTIDTIGMPQDVLIERAAMAVLDVIGASRFDLTHVLVLAGLGNNGADGVAIARLLYAQGINVSLQFVGNVNRAKDSVKRQLAIIEKHGLIRSEKSDFNEATLIVDAIFGVGLNNVLPEGLQKMIKAANHIEKPVVAVDIPTGIDATTGEIRGAALKAHTTVSFGFTKVGLTQQKGSSLSGNIIIKDVGMLIPDDFEFSIQKKLPVA</sequence>
<dbReference type="Proteomes" id="UP000442244">
    <property type="component" value="Unassembled WGS sequence"/>
</dbReference>
<keyword evidence="1 7" id="KW-0479">Metal-binding</keyword>
<feature type="domain" description="YjeF N-terminal" evidence="8">
    <location>
        <begin position="10"/>
        <end position="210"/>
    </location>
</feature>
<proteinExistence type="inferred from homology"/>
<comment type="caution">
    <text evidence="9">The sequence shown here is derived from an EMBL/GenBank/DDBJ whole genome shotgun (WGS) entry which is preliminary data.</text>
</comment>
<dbReference type="Pfam" id="PF03853">
    <property type="entry name" value="YjeF_N"/>
    <property type="match status" value="1"/>
</dbReference>
<comment type="function">
    <text evidence="7">Catalyzes the epimerization of the S- and R-forms of NAD(P)HX, a damaged form of NAD(P)H that is a result of enzymatic or heat-dependent hydration. This is a prerequisite for the S-specific NAD(P)H-hydrate dehydratase to allow the repair of both epimers of NAD(P)HX.</text>
</comment>
<gene>
    <name evidence="7" type="primary">nnrE</name>
    <name evidence="9" type="ORF">ESZ47_07525</name>
</gene>
<comment type="catalytic activity">
    <reaction evidence="7">
        <text>(6R)-NADPHX = (6S)-NADPHX</text>
        <dbReference type="Rhea" id="RHEA:32227"/>
        <dbReference type="ChEBI" id="CHEBI:64076"/>
        <dbReference type="ChEBI" id="CHEBI:64077"/>
        <dbReference type="EC" id="5.1.99.6"/>
    </reaction>
</comment>
<dbReference type="GO" id="GO:0033962">
    <property type="term" value="P:P-body assembly"/>
    <property type="evidence" value="ECO:0007669"/>
    <property type="project" value="TreeGrafter"/>
</dbReference>
<dbReference type="GO" id="GO:0031087">
    <property type="term" value="P:deadenylation-independent decapping of nuclear-transcribed mRNA"/>
    <property type="evidence" value="ECO:0007669"/>
    <property type="project" value="TreeGrafter"/>
</dbReference>
<dbReference type="GO" id="GO:0000166">
    <property type="term" value="F:nucleotide binding"/>
    <property type="evidence" value="ECO:0007669"/>
    <property type="project" value="UniProtKB-KW"/>
</dbReference>
<accession>A0A6P2CLJ4</accession>
<dbReference type="EC" id="5.1.99.6" evidence="7"/>
<feature type="binding site" evidence="7">
    <location>
        <begin position="58"/>
        <end position="62"/>
    </location>
    <ligand>
        <name>(6S)-NADPHX</name>
        <dbReference type="ChEBI" id="CHEBI:64076"/>
    </ligand>
</feature>
<protein>
    <recommendedName>
        <fullName evidence="7">NAD(P)H-hydrate epimerase</fullName>
        <ecNumber evidence="7">5.1.99.6</ecNumber>
    </recommendedName>
    <alternativeName>
        <fullName evidence="7">NAD(P)HX epimerase</fullName>
    </alternativeName>
</protein>
<keyword evidence="2 7" id="KW-0547">Nucleotide-binding</keyword>
<dbReference type="HAMAP" id="MF_01966">
    <property type="entry name" value="NADHX_epimerase"/>
    <property type="match status" value="1"/>
</dbReference>
<evidence type="ECO:0000313" key="10">
    <source>
        <dbReference type="Proteomes" id="UP000442244"/>
    </source>
</evidence>
<dbReference type="SUPFAM" id="SSF64153">
    <property type="entry name" value="YjeF N-terminal domain-like"/>
    <property type="match status" value="1"/>
</dbReference>
<evidence type="ECO:0000256" key="1">
    <source>
        <dbReference type="ARBA" id="ARBA00022723"/>
    </source>
</evidence>
<dbReference type="InterPro" id="IPR004443">
    <property type="entry name" value="YjeF_N_dom"/>
</dbReference>
<dbReference type="PROSITE" id="PS51385">
    <property type="entry name" value="YJEF_N"/>
    <property type="match status" value="1"/>
</dbReference>
<evidence type="ECO:0000256" key="3">
    <source>
        <dbReference type="ARBA" id="ARBA00022857"/>
    </source>
</evidence>
<comment type="caution">
    <text evidence="7">Lacks conserved residue(s) required for the propagation of feature annotation.</text>
</comment>
<evidence type="ECO:0000259" key="8">
    <source>
        <dbReference type="PROSITE" id="PS51385"/>
    </source>
</evidence>
<dbReference type="OrthoDB" id="9806925at2"/>
<evidence type="ECO:0000256" key="5">
    <source>
        <dbReference type="ARBA" id="ARBA00023027"/>
    </source>
</evidence>
<dbReference type="GO" id="GO:0000932">
    <property type="term" value="C:P-body"/>
    <property type="evidence" value="ECO:0007669"/>
    <property type="project" value="TreeGrafter"/>
</dbReference>
<dbReference type="InterPro" id="IPR036652">
    <property type="entry name" value="YjeF_N_dom_sf"/>
</dbReference>
<evidence type="ECO:0000256" key="7">
    <source>
        <dbReference type="HAMAP-Rule" id="MF_01966"/>
    </source>
</evidence>
<feature type="binding site" evidence="7">
    <location>
        <position position="153"/>
    </location>
    <ligand>
        <name>(6S)-NADPHX</name>
        <dbReference type="ChEBI" id="CHEBI:64076"/>
    </ligand>
</feature>
<name>A0A6P2CLJ4_9LACO</name>
<dbReference type="NCBIfam" id="TIGR00197">
    <property type="entry name" value="yjeF_nterm"/>
    <property type="match status" value="1"/>
</dbReference>
<comment type="similarity">
    <text evidence="7">Belongs to the NnrE/AIBP family.</text>
</comment>
<comment type="cofactor">
    <cofactor evidence="7">
        <name>K(+)</name>
        <dbReference type="ChEBI" id="CHEBI:29103"/>
    </cofactor>
    <text evidence="7">Binds 1 potassium ion per subunit.</text>
</comment>
<keyword evidence="5 7" id="KW-0520">NAD</keyword>
<keyword evidence="10" id="KW-1185">Reference proteome</keyword>
<dbReference type="GO" id="GO:0046872">
    <property type="term" value="F:metal ion binding"/>
    <property type="evidence" value="ECO:0007669"/>
    <property type="project" value="UniProtKB-KW"/>
</dbReference>
<keyword evidence="4 7" id="KW-0630">Potassium</keyword>
<feature type="binding site" evidence="7">
    <location>
        <position position="156"/>
    </location>
    <ligand>
        <name>K(+)</name>
        <dbReference type="ChEBI" id="CHEBI:29103"/>
    </ligand>
</feature>
<feature type="binding site" evidence="7">
    <location>
        <position position="120"/>
    </location>
    <ligand>
        <name>K(+)</name>
        <dbReference type="ChEBI" id="CHEBI:29103"/>
    </ligand>
</feature>
<dbReference type="RefSeq" id="WP_148606232.1">
    <property type="nucleotide sequence ID" value="NZ_SDGY01000005.1"/>
</dbReference>
<dbReference type="PANTHER" id="PTHR13612:SF0">
    <property type="entry name" value="ENHANCER OF MRNA-DECAPPING PROTEIN 3"/>
    <property type="match status" value="1"/>
</dbReference>
<evidence type="ECO:0000256" key="2">
    <source>
        <dbReference type="ARBA" id="ARBA00022741"/>
    </source>
</evidence>
<evidence type="ECO:0000313" key="9">
    <source>
        <dbReference type="EMBL" id="TYC46317.1"/>
    </source>
</evidence>
<dbReference type="AlphaFoldDB" id="A0A6P2CLJ4"/>
<comment type="catalytic activity">
    <reaction evidence="7">
        <text>(6R)-NADHX = (6S)-NADHX</text>
        <dbReference type="Rhea" id="RHEA:32215"/>
        <dbReference type="ChEBI" id="CHEBI:64074"/>
        <dbReference type="ChEBI" id="CHEBI:64075"/>
        <dbReference type="EC" id="5.1.99.6"/>
    </reaction>
</comment>
<organism evidence="9 10">
    <name type="scientific">Leuconostoc litchii</name>
    <dbReference type="NCBI Taxonomy" id="1981069"/>
    <lineage>
        <taxon>Bacteria</taxon>
        <taxon>Bacillati</taxon>
        <taxon>Bacillota</taxon>
        <taxon>Bacilli</taxon>
        <taxon>Lactobacillales</taxon>
        <taxon>Lactobacillaceae</taxon>
        <taxon>Leuconostoc</taxon>
    </lineage>
</organism>
<feature type="binding site" evidence="7">
    <location>
        <begin position="124"/>
        <end position="130"/>
    </location>
    <ligand>
        <name>(6S)-NADPHX</name>
        <dbReference type="ChEBI" id="CHEBI:64076"/>
    </ligand>
</feature>
<dbReference type="PANTHER" id="PTHR13612">
    <property type="entry name" value="ENHANCER OF MRNA-DECAPPING PROTEIN 3"/>
    <property type="match status" value="1"/>
</dbReference>
<feature type="binding site" evidence="7">
    <location>
        <position position="59"/>
    </location>
    <ligand>
        <name>K(+)</name>
        <dbReference type="ChEBI" id="CHEBI:29103"/>
    </ligand>
</feature>
<keyword evidence="3 7" id="KW-0521">NADP</keyword>